<reference evidence="3" key="1">
    <citation type="journal article" date="2020" name="Stud. Mycol.">
        <title>101 Dothideomycetes genomes: a test case for predicting lifestyles and emergence of pathogens.</title>
        <authorList>
            <person name="Haridas S."/>
            <person name="Albert R."/>
            <person name="Binder M."/>
            <person name="Bloem J."/>
            <person name="Labutti K."/>
            <person name="Salamov A."/>
            <person name="Andreopoulos B."/>
            <person name="Baker S."/>
            <person name="Barry K."/>
            <person name="Bills G."/>
            <person name="Bluhm B."/>
            <person name="Cannon C."/>
            <person name="Castanera R."/>
            <person name="Culley D."/>
            <person name="Daum C."/>
            <person name="Ezra D."/>
            <person name="Gonzalez J."/>
            <person name="Henrissat B."/>
            <person name="Kuo A."/>
            <person name="Liang C."/>
            <person name="Lipzen A."/>
            <person name="Lutzoni F."/>
            <person name="Magnuson J."/>
            <person name="Mondo S."/>
            <person name="Nolan M."/>
            <person name="Ohm R."/>
            <person name="Pangilinan J."/>
            <person name="Park H.-J."/>
            <person name="Ramirez L."/>
            <person name="Alfaro M."/>
            <person name="Sun H."/>
            <person name="Tritt A."/>
            <person name="Yoshinaga Y."/>
            <person name="Zwiers L.-H."/>
            <person name="Turgeon B."/>
            <person name="Goodwin S."/>
            <person name="Spatafora J."/>
            <person name="Crous P."/>
            <person name="Grigoriev I."/>
        </authorList>
    </citation>
    <scope>NUCLEOTIDE SEQUENCE</scope>
    <source>
        <strain evidence="3">CBS 113818</strain>
    </source>
</reference>
<sequence length="655" mass="72994">MYCEALGEPTQEKNSLDFTQRIERKLAEYDASQSALKRWLFEIVSWCMSLVCMVAVVGIYVYLKGQPISASKSGILLTTANVLGKIASAALIVPTSEALGQLKWNWFNSAKAMWDFEIFDKATRGPWGAAMLLFRTRGRSLAALGALLVILLLAIDTFFQQVVELPERWSREEVSSKIPRTEWYNPGVEKEFRGGFPIASNNPDLFHIVEKFSYGNGTQPIQVGNGSQPEIPLTCPTSKCTWPVYETLGVCSQCADISSYLTYACLTSKIDWLSSLPGGFTAEEKYPNGTMCGYFLNSTSEHPVLMSGRLMDANESTPAESLLMRTLPLTHLTTREPLYGNGSVLFKHMRNTIVDVLIVSAVNASMETVHRRIPPAAQECVLYWCVKTIKSTYDFGKYEENISETHFNSTAGPFPWLAFPYVDEMGSGTDIFYMQDIVVDGRTSDGRNISGYGTSNTTAYKVIQSFIDIFPSFATTTAATIDPTLRYKLSREGLAYNRQLRFNPWISPYIVPRHLERLAIAMTNVIRSAPGHTMLQGDAFSRETYVAIHWEWLAFPFLLLILSLVFLVLTIVKTSGDGSLGIWKTSAMPALIYSLPPDETQGQFTSSATWSSGKGAPKKTRIKLLPNMGWRVSGQSHLSRSPRLPSGERVPRGWI</sequence>
<proteinExistence type="predicted"/>
<dbReference type="AlphaFoldDB" id="A0A6A7ABG5"/>
<dbReference type="PANTHER" id="PTHR35394">
    <property type="entry name" value="DUF3176 DOMAIN-CONTAINING PROTEIN"/>
    <property type="match status" value="1"/>
</dbReference>
<evidence type="ECO:0000313" key="3">
    <source>
        <dbReference type="EMBL" id="KAF2830651.1"/>
    </source>
</evidence>
<evidence type="ECO:0000256" key="1">
    <source>
        <dbReference type="SAM" id="MobiDB-lite"/>
    </source>
</evidence>
<evidence type="ECO:0000256" key="2">
    <source>
        <dbReference type="SAM" id="Phobius"/>
    </source>
</evidence>
<evidence type="ECO:0008006" key="5">
    <source>
        <dbReference type="Google" id="ProtNLM"/>
    </source>
</evidence>
<dbReference type="OrthoDB" id="5376804at2759"/>
<feature type="transmembrane region" description="Helical" evidence="2">
    <location>
        <begin position="43"/>
        <end position="63"/>
    </location>
</feature>
<dbReference type="PANTHER" id="PTHR35394:SF5">
    <property type="entry name" value="DUF3176 DOMAIN-CONTAINING PROTEIN"/>
    <property type="match status" value="1"/>
</dbReference>
<feature type="region of interest" description="Disordered" evidence="1">
    <location>
        <begin position="632"/>
        <end position="655"/>
    </location>
</feature>
<gene>
    <name evidence="3" type="ORF">CC86DRAFT_283505</name>
</gene>
<keyword evidence="2" id="KW-1133">Transmembrane helix</keyword>
<accession>A0A6A7ABG5</accession>
<dbReference type="InterPro" id="IPR021514">
    <property type="entry name" value="DUF3176"/>
</dbReference>
<organism evidence="3 4">
    <name type="scientific">Ophiobolus disseminans</name>
    <dbReference type="NCBI Taxonomy" id="1469910"/>
    <lineage>
        <taxon>Eukaryota</taxon>
        <taxon>Fungi</taxon>
        <taxon>Dikarya</taxon>
        <taxon>Ascomycota</taxon>
        <taxon>Pezizomycotina</taxon>
        <taxon>Dothideomycetes</taxon>
        <taxon>Pleosporomycetidae</taxon>
        <taxon>Pleosporales</taxon>
        <taxon>Pleosporineae</taxon>
        <taxon>Phaeosphaeriaceae</taxon>
        <taxon>Ophiobolus</taxon>
    </lineage>
</organism>
<feature type="transmembrane region" description="Helical" evidence="2">
    <location>
        <begin position="552"/>
        <end position="572"/>
    </location>
</feature>
<evidence type="ECO:0000313" key="4">
    <source>
        <dbReference type="Proteomes" id="UP000799424"/>
    </source>
</evidence>
<dbReference type="Proteomes" id="UP000799424">
    <property type="component" value="Unassembled WGS sequence"/>
</dbReference>
<keyword evidence="2" id="KW-0812">Transmembrane</keyword>
<keyword evidence="4" id="KW-1185">Reference proteome</keyword>
<feature type="transmembrane region" description="Helical" evidence="2">
    <location>
        <begin position="141"/>
        <end position="159"/>
    </location>
</feature>
<dbReference type="EMBL" id="MU006219">
    <property type="protein sequence ID" value="KAF2830651.1"/>
    <property type="molecule type" value="Genomic_DNA"/>
</dbReference>
<name>A0A6A7ABG5_9PLEO</name>
<keyword evidence="2" id="KW-0472">Membrane</keyword>
<protein>
    <recommendedName>
        <fullName evidence="5">DUF3176 domain containing protein</fullName>
    </recommendedName>
</protein>
<dbReference type="Pfam" id="PF11374">
    <property type="entry name" value="DUF3176"/>
    <property type="match status" value="1"/>
</dbReference>